<comment type="caution">
    <text evidence="2">The sequence shown here is derived from an EMBL/GenBank/DDBJ whole genome shotgun (WGS) entry which is preliminary data.</text>
</comment>
<keyword evidence="3" id="KW-1185">Reference proteome</keyword>
<evidence type="ECO:0000313" key="3">
    <source>
        <dbReference type="Proteomes" id="UP000637578"/>
    </source>
</evidence>
<feature type="transmembrane region" description="Helical" evidence="1">
    <location>
        <begin position="52"/>
        <end position="73"/>
    </location>
</feature>
<evidence type="ECO:0000256" key="1">
    <source>
        <dbReference type="SAM" id="Phobius"/>
    </source>
</evidence>
<evidence type="ECO:0000313" key="2">
    <source>
        <dbReference type="EMBL" id="GGM41206.1"/>
    </source>
</evidence>
<organism evidence="2 3">
    <name type="scientific">Longimycelium tulufanense</name>
    <dbReference type="NCBI Taxonomy" id="907463"/>
    <lineage>
        <taxon>Bacteria</taxon>
        <taxon>Bacillati</taxon>
        <taxon>Actinomycetota</taxon>
        <taxon>Actinomycetes</taxon>
        <taxon>Pseudonocardiales</taxon>
        <taxon>Pseudonocardiaceae</taxon>
        <taxon>Longimycelium</taxon>
    </lineage>
</organism>
<protein>
    <submittedName>
        <fullName evidence="2">Uncharacterized protein</fullName>
    </submittedName>
</protein>
<reference evidence="2" key="1">
    <citation type="journal article" date="2014" name="Int. J. Syst. Evol. Microbiol.">
        <title>Complete genome sequence of Corynebacterium casei LMG S-19264T (=DSM 44701T), isolated from a smear-ripened cheese.</title>
        <authorList>
            <consortium name="US DOE Joint Genome Institute (JGI-PGF)"/>
            <person name="Walter F."/>
            <person name="Albersmeier A."/>
            <person name="Kalinowski J."/>
            <person name="Ruckert C."/>
        </authorList>
    </citation>
    <scope>NUCLEOTIDE SEQUENCE</scope>
    <source>
        <strain evidence="2">CGMCC 4.5737</strain>
    </source>
</reference>
<reference evidence="2" key="2">
    <citation type="submission" date="2020-09" db="EMBL/GenBank/DDBJ databases">
        <authorList>
            <person name="Sun Q."/>
            <person name="Zhou Y."/>
        </authorList>
    </citation>
    <scope>NUCLEOTIDE SEQUENCE</scope>
    <source>
        <strain evidence="2">CGMCC 4.5737</strain>
    </source>
</reference>
<dbReference type="AlphaFoldDB" id="A0A8J3CB14"/>
<keyword evidence="1" id="KW-0812">Transmembrane</keyword>
<feature type="transmembrane region" description="Helical" evidence="1">
    <location>
        <begin position="117"/>
        <end position="137"/>
    </location>
</feature>
<proteinExistence type="predicted"/>
<keyword evidence="1" id="KW-1133">Transmembrane helix</keyword>
<name>A0A8J3CB14_9PSEU</name>
<keyword evidence="1" id="KW-0472">Membrane</keyword>
<dbReference type="Proteomes" id="UP000637578">
    <property type="component" value="Unassembled WGS sequence"/>
</dbReference>
<sequence length="178" mass="18619">MFRSRTSQAFVVTQLTPGCCRHGSNPDGVDRYPGGLWVTRERCGGAVATPRGLLLVLLVATLGLGLLAMHQLAEPDQTHTGHTTTGVHIQHQAGTGSSSAVRYAPVPPTSDGSSHTGLHLCVGLVVSALGLITLLLLGHIGVGALVQFPALAGYDRPLPSGRAPPVPRRLSTLCVWRL</sequence>
<gene>
    <name evidence="2" type="ORF">GCM10012275_10260</name>
</gene>
<accession>A0A8J3CB14</accession>
<dbReference type="EMBL" id="BMMK01000003">
    <property type="protein sequence ID" value="GGM41206.1"/>
    <property type="molecule type" value="Genomic_DNA"/>
</dbReference>